<organism evidence="1 2">
    <name type="scientific">Naganishia friedmannii</name>
    <dbReference type="NCBI Taxonomy" id="89922"/>
    <lineage>
        <taxon>Eukaryota</taxon>
        <taxon>Fungi</taxon>
        <taxon>Dikarya</taxon>
        <taxon>Basidiomycota</taxon>
        <taxon>Agaricomycotina</taxon>
        <taxon>Tremellomycetes</taxon>
        <taxon>Filobasidiales</taxon>
        <taxon>Filobasidiaceae</taxon>
        <taxon>Naganishia</taxon>
    </lineage>
</organism>
<dbReference type="EMBL" id="JASBWT010000004">
    <property type="protein sequence ID" value="KAJ9105258.1"/>
    <property type="molecule type" value="Genomic_DNA"/>
</dbReference>
<protein>
    <submittedName>
        <fullName evidence="1">Uncharacterized protein</fullName>
    </submittedName>
</protein>
<reference evidence="1" key="1">
    <citation type="submission" date="2023-04" db="EMBL/GenBank/DDBJ databases">
        <title>Draft Genome sequencing of Naganishia species isolated from polar environments using Oxford Nanopore Technology.</title>
        <authorList>
            <person name="Leo P."/>
            <person name="Venkateswaran K."/>
        </authorList>
    </citation>
    <scope>NUCLEOTIDE SEQUENCE</scope>
    <source>
        <strain evidence="1">MNA-CCFEE 5423</strain>
    </source>
</reference>
<name>A0ACC2W1K0_9TREE</name>
<dbReference type="Proteomes" id="UP001227268">
    <property type="component" value="Unassembled WGS sequence"/>
</dbReference>
<gene>
    <name evidence="1" type="ORF">QFC21_001625</name>
</gene>
<comment type="caution">
    <text evidence="1">The sequence shown here is derived from an EMBL/GenBank/DDBJ whole genome shotgun (WGS) entry which is preliminary data.</text>
</comment>
<evidence type="ECO:0000313" key="1">
    <source>
        <dbReference type="EMBL" id="KAJ9105258.1"/>
    </source>
</evidence>
<proteinExistence type="predicted"/>
<evidence type="ECO:0000313" key="2">
    <source>
        <dbReference type="Proteomes" id="UP001227268"/>
    </source>
</evidence>
<accession>A0ACC2W1K0</accession>
<keyword evidence="2" id="KW-1185">Reference proteome</keyword>
<sequence>MAKLDDLPAEIIDIIADFILVLESALTRVSRYLRNVLFEARFVRMVSMRDSHAWSQARHAQYLKERVRRYIGLPAILQEHPGLVKLELSWHRLAEDDFRLKCLQTGEGSQARNRSRRGTSSQTLSTVTLENLVEFHLRLQDSTWDTPLEVHRQFHSIMLKLRMPNLRHLHISSRFSLYLPQPKSFDNGWPPLMAGIEAGNYDRLEIIELCLDFLVVSMEVSWPWRRMLEDLVRHFSTRLAPPRIILRIFCQAEHKKYFERQVDGTMSLSRQYVPTESDVKTFTSEMPNTSSVAFTLHLYGYRDTFKRVGPPLRLLSVEKSIGNQTPGLQRNKNDESNRANGLDFDYSLDHQNMVELYNRVLPE</sequence>